<dbReference type="GO" id="GO:0005737">
    <property type="term" value="C:cytoplasm"/>
    <property type="evidence" value="ECO:0007669"/>
    <property type="project" value="TreeGrafter"/>
</dbReference>
<evidence type="ECO:0000256" key="3">
    <source>
        <dbReference type="SAM" id="Phobius"/>
    </source>
</evidence>
<keyword evidence="2" id="KW-0677">Repeat</keyword>
<accession>A0AAD5S4N9</accession>
<evidence type="ECO:0000313" key="6">
    <source>
        <dbReference type="Proteomes" id="UP001212841"/>
    </source>
</evidence>
<feature type="transmembrane region" description="Helical" evidence="3">
    <location>
        <begin position="614"/>
        <end position="633"/>
    </location>
</feature>
<dbReference type="SUPFAM" id="SSF49785">
    <property type="entry name" value="Galactose-binding domain-like"/>
    <property type="match status" value="1"/>
</dbReference>
<dbReference type="AlphaFoldDB" id="A0AAD5S4N9"/>
<evidence type="ECO:0000256" key="2">
    <source>
        <dbReference type="ARBA" id="ARBA00022737"/>
    </source>
</evidence>
<reference evidence="5" key="1">
    <citation type="submission" date="2020-05" db="EMBL/GenBank/DDBJ databases">
        <title>Phylogenomic resolution of chytrid fungi.</title>
        <authorList>
            <person name="Stajich J.E."/>
            <person name="Amses K."/>
            <person name="Simmons R."/>
            <person name="Seto K."/>
            <person name="Myers J."/>
            <person name="Bonds A."/>
            <person name="Quandt C.A."/>
            <person name="Barry K."/>
            <person name="Liu P."/>
            <person name="Grigoriev I."/>
            <person name="Longcore J.E."/>
            <person name="James T.Y."/>
        </authorList>
    </citation>
    <scope>NUCLEOTIDE SEQUENCE</scope>
    <source>
        <strain evidence="5">JEL0318</strain>
    </source>
</reference>
<dbReference type="SMART" id="SM00612">
    <property type="entry name" value="Kelch"/>
    <property type="match status" value="2"/>
</dbReference>
<keyword evidence="3" id="KW-0472">Membrane</keyword>
<protein>
    <submittedName>
        <fullName evidence="5">Muskelin 1, intracellular mediator containing kelch motif</fullName>
    </submittedName>
</protein>
<dbReference type="Pfam" id="PF24681">
    <property type="entry name" value="Kelch_KLHDC2_KLHL20_DRC7"/>
    <property type="match status" value="1"/>
</dbReference>
<dbReference type="PANTHER" id="PTHR15526:SF5">
    <property type="entry name" value="MUSKELIN"/>
    <property type="match status" value="1"/>
</dbReference>
<comment type="caution">
    <text evidence="5">The sequence shown here is derived from an EMBL/GenBank/DDBJ whole genome shotgun (WGS) entry which is preliminary data.</text>
</comment>
<dbReference type="Gene3D" id="2.120.10.80">
    <property type="entry name" value="Kelch-type beta propeller"/>
    <property type="match status" value="2"/>
</dbReference>
<feature type="domain" description="Muskelin N-terminal" evidence="4">
    <location>
        <begin position="10"/>
        <end position="211"/>
    </location>
</feature>
<dbReference type="Proteomes" id="UP001212841">
    <property type="component" value="Unassembled WGS sequence"/>
</dbReference>
<dbReference type="Pfam" id="PF06588">
    <property type="entry name" value="Muskelin_N"/>
    <property type="match status" value="1"/>
</dbReference>
<organism evidence="5 6">
    <name type="scientific">Rhizophlyctis rosea</name>
    <dbReference type="NCBI Taxonomy" id="64517"/>
    <lineage>
        <taxon>Eukaryota</taxon>
        <taxon>Fungi</taxon>
        <taxon>Fungi incertae sedis</taxon>
        <taxon>Chytridiomycota</taxon>
        <taxon>Chytridiomycota incertae sedis</taxon>
        <taxon>Chytridiomycetes</taxon>
        <taxon>Rhizophlyctidales</taxon>
        <taxon>Rhizophlyctidaceae</taxon>
        <taxon>Rhizophlyctis</taxon>
    </lineage>
</organism>
<sequence length="634" mass="73827">MPLKLSTDPIKYSIHAWSSHSASYHPQNILVNNPQDQSSRWSSGSNNQQQYITIKLDRMSVAREYRIAIMESETITFGKYHKVHVCNLKEFKVYGGLTPDNMIELLHSGLRNDSEPETFSLKFKANGVIFPCQYIKIVPWLAWGANFNFSIWYVEVRGTSQGEVVDKLYWDFMNWRENEALRLCLKHFRQRNYLDIFEGLQQRGRVQLEDSLLTELHRHLVINGDFEKAEELISQAAARDLFQDYISDCAYKPVWKKIVPADGPMGERPCMRGGHQMCIDQDAGKIYLFGGWDGSKDLADFWVFDSETRRWTCISQDTKRHGGPGARSCHKICFDPRMKQIYTLGRYVDPEARPNVNLENDFWRFEVASSKWTRISPDTAQENGPQLIYDHQMVVDADRQVLYVFGGRAISPDVSQTIYSGLYAYSIPHNQWREIRTDHNQPDYAVQLKSRIGHSMLLNPHTRELYIFAGQRHKDYLSDFYVYELDTDTVTEVSRDYSKQGGPDAGFTQRATIDTELGEFYVLSGLMKEKNASQETVKNSFWVYSFRKGKWSRVYQNENTGQEYWSRMGEVEPCPRFAHQLVYDGRRRCQYLFGGNPGESGRPGLRLDDFWELWLVRFVFVFAPLLLVYLLMLC</sequence>
<dbReference type="InterPro" id="IPR015915">
    <property type="entry name" value="Kelch-typ_b-propeller"/>
</dbReference>
<dbReference type="SUPFAM" id="SSF117281">
    <property type="entry name" value="Kelch motif"/>
    <property type="match status" value="1"/>
</dbReference>
<dbReference type="PANTHER" id="PTHR15526">
    <property type="entry name" value="MUSKELIN"/>
    <property type="match status" value="1"/>
</dbReference>
<keyword evidence="1" id="KW-0880">Kelch repeat</keyword>
<name>A0AAD5S4N9_9FUNG</name>
<gene>
    <name evidence="5" type="primary">MKLN1</name>
    <name evidence="5" type="ORF">HK097_001249</name>
</gene>
<evidence type="ECO:0000256" key="1">
    <source>
        <dbReference type="ARBA" id="ARBA00022441"/>
    </source>
</evidence>
<dbReference type="Gene3D" id="2.60.120.260">
    <property type="entry name" value="Galactose-binding domain-like"/>
    <property type="match status" value="1"/>
</dbReference>
<dbReference type="InterPro" id="IPR006652">
    <property type="entry name" value="Kelch_1"/>
</dbReference>
<dbReference type="InterPro" id="IPR010565">
    <property type="entry name" value="Muskelin_N"/>
</dbReference>
<dbReference type="InterPro" id="IPR008979">
    <property type="entry name" value="Galactose-bd-like_sf"/>
</dbReference>
<proteinExistence type="predicted"/>
<dbReference type="InterPro" id="IPR052456">
    <property type="entry name" value="CTLH_complex_component"/>
</dbReference>
<evidence type="ECO:0000259" key="4">
    <source>
        <dbReference type="Pfam" id="PF06588"/>
    </source>
</evidence>
<keyword evidence="3" id="KW-0812">Transmembrane</keyword>
<dbReference type="EMBL" id="JADGJD010001240">
    <property type="protein sequence ID" value="KAJ3045304.1"/>
    <property type="molecule type" value="Genomic_DNA"/>
</dbReference>
<keyword evidence="6" id="KW-1185">Reference proteome</keyword>
<keyword evidence="3" id="KW-1133">Transmembrane helix</keyword>
<evidence type="ECO:0000313" key="5">
    <source>
        <dbReference type="EMBL" id="KAJ3045304.1"/>
    </source>
</evidence>